<dbReference type="PANTHER" id="PTHR47540">
    <property type="entry name" value="THIAMINE REPRESSIBLE GENES REGULATORY PROTEIN THI5"/>
    <property type="match status" value="1"/>
</dbReference>
<evidence type="ECO:0000256" key="5">
    <source>
        <dbReference type="ARBA" id="ARBA00023163"/>
    </source>
</evidence>
<evidence type="ECO:0000256" key="6">
    <source>
        <dbReference type="ARBA" id="ARBA00023242"/>
    </source>
</evidence>
<keyword evidence="4" id="KW-0238">DNA-binding</keyword>
<keyword evidence="3" id="KW-0805">Transcription regulation</keyword>
<evidence type="ECO:0000313" key="9">
    <source>
        <dbReference type="EMBL" id="EEQ28918.1"/>
    </source>
</evidence>
<dbReference type="Pfam" id="PF00172">
    <property type="entry name" value="Zn_clus"/>
    <property type="match status" value="1"/>
</dbReference>
<evidence type="ECO:0000259" key="8">
    <source>
        <dbReference type="PROSITE" id="PS50048"/>
    </source>
</evidence>
<dbReference type="InterPro" id="IPR051711">
    <property type="entry name" value="Stress_Response_Reg"/>
</dbReference>
<dbReference type="OMA" id="AMAENTM"/>
<name>C5FHT8_ARTOC</name>
<dbReference type="EMBL" id="DS995702">
    <property type="protein sequence ID" value="EEQ28918.1"/>
    <property type="molecule type" value="Genomic_DNA"/>
</dbReference>
<evidence type="ECO:0000256" key="2">
    <source>
        <dbReference type="ARBA" id="ARBA00022833"/>
    </source>
</evidence>
<dbReference type="InterPro" id="IPR001138">
    <property type="entry name" value="Zn2Cys6_DnaBD"/>
</dbReference>
<dbReference type="GeneID" id="9227782"/>
<evidence type="ECO:0000313" key="10">
    <source>
        <dbReference type="Proteomes" id="UP000002035"/>
    </source>
</evidence>
<dbReference type="GO" id="GO:0000981">
    <property type="term" value="F:DNA-binding transcription factor activity, RNA polymerase II-specific"/>
    <property type="evidence" value="ECO:0007669"/>
    <property type="project" value="InterPro"/>
</dbReference>
<dbReference type="GO" id="GO:0005634">
    <property type="term" value="C:nucleus"/>
    <property type="evidence" value="ECO:0007669"/>
    <property type="project" value="UniProtKB-SubCell"/>
</dbReference>
<dbReference type="AlphaFoldDB" id="C5FHT8"/>
<dbReference type="GO" id="GO:0043565">
    <property type="term" value="F:sequence-specific DNA binding"/>
    <property type="evidence" value="ECO:0007669"/>
    <property type="project" value="TreeGrafter"/>
</dbReference>
<proteinExistence type="predicted"/>
<organism evidence="9 10">
    <name type="scientific">Arthroderma otae (strain ATCC MYA-4605 / CBS 113480)</name>
    <name type="common">Microsporum canis</name>
    <dbReference type="NCBI Taxonomy" id="554155"/>
    <lineage>
        <taxon>Eukaryota</taxon>
        <taxon>Fungi</taxon>
        <taxon>Dikarya</taxon>
        <taxon>Ascomycota</taxon>
        <taxon>Pezizomycotina</taxon>
        <taxon>Eurotiomycetes</taxon>
        <taxon>Eurotiomycetidae</taxon>
        <taxon>Onygenales</taxon>
        <taxon>Arthrodermataceae</taxon>
        <taxon>Microsporum</taxon>
    </lineage>
</organism>
<evidence type="ECO:0000256" key="1">
    <source>
        <dbReference type="ARBA" id="ARBA00004123"/>
    </source>
</evidence>
<feature type="region of interest" description="Disordered" evidence="7">
    <location>
        <begin position="199"/>
        <end position="249"/>
    </location>
</feature>
<dbReference type="GO" id="GO:0045944">
    <property type="term" value="P:positive regulation of transcription by RNA polymerase II"/>
    <property type="evidence" value="ECO:0007669"/>
    <property type="project" value="TreeGrafter"/>
</dbReference>
<dbReference type="VEuPathDB" id="FungiDB:MCYG_01737"/>
<reference evidence="10" key="1">
    <citation type="journal article" date="2012" name="MBio">
        <title>Comparative genome analysis of Trichophyton rubrum and related dermatophytes reveals candidate genes involved in infection.</title>
        <authorList>
            <person name="Martinez D.A."/>
            <person name="Oliver B.G."/>
            <person name="Graeser Y."/>
            <person name="Goldberg J.M."/>
            <person name="Li W."/>
            <person name="Martinez-Rossi N.M."/>
            <person name="Monod M."/>
            <person name="Shelest E."/>
            <person name="Barton R.C."/>
            <person name="Birch E."/>
            <person name="Brakhage A.A."/>
            <person name="Chen Z."/>
            <person name="Gurr S.J."/>
            <person name="Heiman D."/>
            <person name="Heitman J."/>
            <person name="Kosti I."/>
            <person name="Rossi A."/>
            <person name="Saif S."/>
            <person name="Samalova M."/>
            <person name="Saunders C.W."/>
            <person name="Shea T."/>
            <person name="Summerbell R.C."/>
            <person name="Xu J."/>
            <person name="Young S."/>
            <person name="Zeng Q."/>
            <person name="Birren B.W."/>
            <person name="Cuomo C.A."/>
            <person name="White T.C."/>
        </authorList>
    </citation>
    <scope>NUCLEOTIDE SEQUENCE [LARGE SCALE GENOMIC DNA]</scope>
    <source>
        <strain evidence="10">ATCC MYA-4605 / CBS 113480</strain>
    </source>
</reference>
<dbReference type="PROSITE" id="PS50048">
    <property type="entry name" value="ZN2_CY6_FUNGAL_2"/>
    <property type="match status" value="1"/>
</dbReference>
<sequence>MFVTLRYGSDEGDEIRCVESTSKPPYEASPDPHFACNACRAKKLKCDGDKTGCQRCSSAGTECSYRAEKPSVKKRKHHLLSSSSKPPALPAAQSPRQSRPQPSPENERPAESTAFLQDAPSAGDIPSSSVRRPASAAVPTTVTEHADFGRELFDQYFTTLGQGDDMLSHTLQRHPVVALAEDAGMSLSTHEQPLEDDFTISTQGSPPFPGPLNPISRTISSPGTSSRGSGKTSHCASIDSSIGHNSSTNSCQCTRSALKILEVVSSHFKPAEGLYSVEQALYTLKRNIGQCQSIVQCSASGGDPGLKLLVIVLCEKMIAIFEGISAGWDRQLQAVARMKQTRPGGAAAAASAVNSAATQEDTWVSQYRRVTIGGYQIDTIEERHTVFGMLIQLQLKRLSDTIAKLSKNAMTENLESHLAILMPMNQKVKNLKAALDRTTLSHS</sequence>
<dbReference type="eggNOG" id="ENOG502SZS5">
    <property type="taxonomic scope" value="Eukaryota"/>
</dbReference>
<comment type="subcellular location">
    <subcellularLocation>
        <location evidence="1">Nucleus</location>
    </subcellularLocation>
</comment>
<feature type="compositionally biased region" description="Low complexity" evidence="7">
    <location>
        <begin position="80"/>
        <end position="100"/>
    </location>
</feature>
<keyword evidence="5" id="KW-0804">Transcription</keyword>
<dbReference type="SMART" id="SM00066">
    <property type="entry name" value="GAL4"/>
    <property type="match status" value="1"/>
</dbReference>
<feature type="domain" description="Zn(2)-C6 fungal-type" evidence="8">
    <location>
        <begin position="35"/>
        <end position="65"/>
    </location>
</feature>
<dbReference type="InterPro" id="IPR036864">
    <property type="entry name" value="Zn2-C6_fun-type_DNA-bd_sf"/>
</dbReference>
<evidence type="ECO:0000256" key="4">
    <source>
        <dbReference type="ARBA" id="ARBA00023125"/>
    </source>
</evidence>
<feature type="compositionally biased region" description="Low complexity" evidence="7">
    <location>
        <begin position="126"/>
        <end position="139"/>
    </location>
</feature>
<dbReference type="RefSeq" id="XP_002848803.1">
    <property type="nucleotide sequence ID" value="XM_002848757.1"/>
</dbReference>
<dbReference type="PANTHER" id="PTHR47540:SF1">
    <property type="entry name" value="ACTIVATOR OF STRESS GENES 1-RELATED"/>
    <property type="match status" value="1"/>
</dbReference>
<dbReference type="OrthoDB" id="2740448at2759"/>
<gene>
    <name evidence="9" type="ORF">MCYG_01737</name>
</gene>
<feature type="compositionally biased region" description="Polar residues" evidence="7">
    <location>
        <begin position="215"/>
        <end position="249"/>
    </location>
</feature>
<dbReference type="Gene3D" id="4.10.240.10">
    <property type="entry name" value="Zn(2)-C6 fungal-type DNA-binding domain"/>
    <property type="match status" value="1"/>
</dbReference>
<keyword evidence="2" id="KW-0862">Zinc</keyword>
<protein>
    <recommendedName>
        <fullName evidence="8">Zn(2)-C6 fungal-type domain-containing protein</fullName>
    </recommendedName>
</protein>
<evidence type="ECO:0000256" key="7">
    <source>
        <dbReference type="SAM" id="MobiDB-lite"/>
    </source>
</evidence>
<evidence type="ECO:0000256" key="3">
    <source>
        <dbReference type="ARBA" id="ARBA00023015"/>
    </source>
</evidence>
<dbReference type="Proteomes" id="UP000002035">
    <property type="component" value="Unassembled WGS sequence"/>
</dbReference>
<keyword evidence="6" id="KW-0539">Nucleus</keyword>
<dbReference type="PROSITE" id="PS00463">
    <property type="entry name" value="ZN2_CY6_FUNGAL_1"/>
    <property type="match status" value="1"/>
</dbReference>
<dbReference type="CDD" id="cd00067">
    <property type="entry name" value="GAL4"/>
    <property type="match status" value="1"/>
</dbReference>
<dbReference type="HOGENOM" id="CLU_044240_0_0_1"/>
<feature type="region of interest" description="Disordered" evidence="7">
    <location>
        <begin position="68"/>
        <end position="139"/>
    </location>
</feature>
<dbReference type="GO" id="GO:0008270">
    <property type="term" value="F:zinc ion binding"/>
    <property type="evidence" value="ECO:0007669"/>
    <property type="project" value="InterPro"/>
</dbReference>
<keyword evidence="10" id="KW-1185">Reference proteome</keyword>
<accession>C5FHT8</accession>
<dbReference type="SUPFAM" id="SSF57701">
    <property type="entry name" value="Zn2/Cys6 DNA-binding domain"/>
    <property type="match status" value="1"/>
</dbReference>